<dbReference type="InterPro" id="IPR045039">
    <property type="entry name" value="NSI-like"/>
</dbReference>
<dbReference type="OrthoDB" id="497692at2759"/>
<dbReference type="InterPro" id="IPR016181">
    <property type="entry name" value="Acyl_CoA_acyltransferase"/>
</dbReference>
<gene>
    <name evidence="4" type="ORF">MICPUCDRAFT_33987</name>
</gene>
<proteinExistence type="predicted"/>
<dbReference type="Proteomes" id="UP000001876">
    <property type="component" value="Unassembled WGS sequence"/>
</dbReference>
<name>C1MUT4_MICPC</name>
<dbReference type="SUPFAM" id="SSF55729">
    <property type="entry name" value="Acyl-CoA N-acyltransferases (Nat)"/>
    <property type="match status" value="1"/>
</dbReference>
<dbReference type="InterPro" id="IPR000182">
    <property type="entry name" value="GNAT_dom"/>
</dbReference>
<accession>C1MUT4</accession>
<evidence type="ECO:0000256" key="2">
    <source>
        <dbReference type="ARBA" id="ARBA00023315"/>
    </source>
</evidence>
<dbReference type="RefSeq" id="XP_003059249.1">
    <property type="nucleotide sequence ID" value="XM_003059203.1"/>
</dbReference>
<dbReference type="OMA" id="FARCTGD"/>
<feature type="domain" description="N-acetyltransferase" evidence="3">
    <location>
        <begin position="21"/>
        <end position="162"/>
    </location>
</feature>
<evidence type="ECO:0000313" key="5">
    <source>
        <dbReference type="Proteomes" id="UP000001876"/>
    </source>
</evidence>
<keyword evidence="2" id="KW-0012">Acyltransferase</keyword>
<dbReference type="eggNOG" id="ENOG502RZ2D">
    <property type="taxonomic scope" value="Eukaryota"/>
</dbReference>
<dbReference type="AlphaFoldDB" id="C1MUT4"/>
<dbReference type="STRING" id="564608.C1MUT4"/>
<dbReference type="GO" id="GO:0005737">
    <property type="term" value="C:cytoplasm"/>
    <property type="evidence" value="ECO:0007669"/>
    <property type="project" value="TreeGrafter"/>
</dbReference>
<evidence type="ECO:0000313" key="4">
    <source>
        <dbReference type="EMBL" id="EEH56381.1"/>
    </source>
</evidence>
<reference evidence="4 5" key="1">
    <citation type="journal article" date="2009" name="Science">
        <title>Green evolution and dynamic adaptations revealed by genomes of the marine picoeukaryotes Micromonas.</title>
        <authorList>
            <person name="Worden A.Z."/>
            <person name="Lee J.H."/>
            <person name="Mock T."/>
            <person name="Rouze P."/>
            <person name="Simmons M.P."/>
            <person name="Aerts A.L."/>
            <person name="Allen A.E."/>
            <person name="Cuvelier M.L."/>
            <person name="Derelle E."/>
            <person name="Everett M.V."/>
            <person name="Foulon E."/>
            <person name="Grimwood J."/>
            <person name="Gundlach H."/>
            <person name="Henrissat B."/>
            <person name="Napoli C."/>
            <person name="McDonald S.M."/>
            <person name="Parker M.S."/>
            <person name="Rombauts S."/>
            <person name="Salamov A."/>
            <person name="Von Dassow P."/>
            <person name="Badger J.H."/>
            <person name="Coutinho P.M."/>
            <person name="Demir E."/>
            <person name="Dubchak I."/>
            <person name="Gentemann C."/>
            <person name="Eikrem W."/>
            <person name="Gready J.E."/>
            <person name="John U."/>
            <person name="Lanier W."/>
            <person name="Lindquist E.A."/>
            <person name="Lucas S."/>
            <person name="Mayer K.F."/>
            <person name="Moreau H."/>
            <person name="Not F."/>
            <person name="Otillar R."/>
            <person name="Panaud O."/>
            <person name="Pangilinan J."/>
            <person name="Paulsen I."/>
            <person name="Piegu B."/>
            <person name="Poliakov A."/>
            <person name="Robbens S."/>
            <person name="Schmutz J."/>
            <person name="Toulza E."/>
            <person name="Wyss T."/>
            <person name="Zelensky A."/>
            <person name="Zhou K."/>
            <person name="Armbrust E.V."/>
            <person name="Bhattacharya D."/>
            <person name="Goodenough U.W."/>
            <person name="Van de Peer Y."/>
            <person name="Grigoriev I.V."/>
        </authorList>
    </citation>
    <scope>NUCLEOTIDE SEQUENCE [LARGE SCALE GENOMIC DNA]</scope>
    <source>
        <strain evidence="4 5">CCMP1545</strain>
    </source>
</reference>
<dbReference type="GO" id="GO:0008080">
    <property type="term" value="F:N-acetyltransferase activity"/>
    <property type="evidence" value="ECO:0007669"/>
    <property type="project" value="InterPro"/>
</dbReference>
<keyword evidence="1" id="KW-0808">Transferase</keyword>
<evidence type="ECO:0000256" key="1">
    <source>
        <dbReference type="ARBA" id="ARBA00022679"/>
    </source>
</evidence>
<dbReference type="EMBL" id="GG663740">
    <property type="protein sequence ID" value="EEH56381.1"/>
    <property type="molecule type" value="Genomic_DNA"/>
</dbReference>
<dbReference type="PANTHER" id="PTHR43626">
    <property type="entry name" value="ACYL-COA N-ACYLTRANSFERASE"/>
    <property type="match status" value="1"/>
</dbReference>
<organism evidence="5">
    <name type="scientific">Micromonas pusilla (strain CCMP1545)</name>
    <name type="common">Picoplanktonic green alga</name>
    <dbReference type="NCBI Taxonomy" id="564608"/>
    <lineage>
        <taxon>Eukaryota</taxon>
        <taxon>Viridiplantae</taxon>
        <taxon>Chlorophyta</taxon>
        <taxon>Mamiellophyceae</taxon>
        <taxon>Mamiellales</taxon>
        <taxon>Mamiellaceae</taxon>
        <taxon>Micromonas</taxon>
    </lineage>
</organism>
<dbReference type="PANTHER" id="PTHR43626:SF4">
    <property type="entry name" value="GCN5-RELATED N-ACETYLTRANSFERASE 2, CHLOROPLASTIC"/>
    <property type="match status" value="1"/>
</dbReference>
<dbReference type="KEGG" id="mpp:MICPUCDRAFT_33987"/>
<dbReference type="GeneID" id="9684689"/>
<dbReference type="CDD" id="cd04301">
    <property type="entry name" value="NAT_SF"/>
    <property type="match status" value="1"/>
</dbReference>
<sequence>MPPTTFSNADAYFTEKLGAEFVFGQRPDADLDELNALFATVGFPQRDPVRLKRALVNSHLIVWVVATDKNKSRATHVGQVIGFARVTSDKVFNGTIWDVVVSPEWQGAGIGRGMVERLVDKMLEEGINNVSLYAEPAVVKLYNDCGFEIDPGGTTGMAFRVKSRRRK</sequence>
<protein>
    <submittedName>
        <fullName evidence="4">Predicted protein</fullName>
    </submittedName>
</protein>
<dbReference type="PROSITE" id="PS51186">
    <property type="entry name" value="GNAT"/>
    <property type="match status" value="1"/>
</dbReference>
<evidence type="ECO:0000259" key="3">
    <source>
        <dbReference type="PROSITE" id="PS51186"/>
    </source>
</evidence>
<dbReference type="Pfam" id="PF00583">
    <property type="entry name" value="Acetyltransf_1"/>
    <property type="match status" value="1"/>
</dbReference>
<keyword evidence="5" id="KW-1185">Reference proteome</keyword>
<dbReference type="Gene3D" id="3.40.630.30">
    <property type="match status" value="1"/>
</dbReference>